<evidence type="ECO:0000313" key="5">
    <source>
        <dbReference type="EMBL" id="SVD79312.1"/>
    </source>
</evidence>
<sequence length="252" mass="27329">MPEYEYFVSVDRAVEISSSVKLDMKTETVSLDEAEHRILSEDISSLIDDPPFDNSSMDGYAVIQSDTTTATEMKPVVLKVRGEVKAAKTNQQIKVEPGTAIRIMTGAPMPPGADAIIMIEKTSTNDEITEVRLFEPAKSNWVRKRGENIKQGQVALPKGTFLTAAEIGLAATMGHPTLPVIQRLKVMIISTGDELISTGEPLEQGQIYESNSYSIASLVSELGHTPIRVPAVSDSIEQLRTNLDLAASVADV</sequence>
<feature type="non-terminal residue" evidence="5">
    <location>
        <position position="252"/>
    </location>
</feature>
<dbReference type="InterPro" id="IPR036135">
    <property type="entry name" value="MoeA_linker/N_sf"/>
</dbReference>
<dbReference type="InterPro" id="IPR036425">
    <property type="entry name" value="MoaB/Mog-like_dom_sf"/>
</dbReference>
<evidence type="ECO:0008006" key="6">
    <source>
        <dbReference type="Google" id="ProtNLM"/>
    </source>
</evidence>
<dbReference type="SUPFAM" id="SSF53218">
    <property type="entry name" value="Molybdenum cofactor biosynthesis proteins"/>
    <property type="match status" value="1"/>
</dbReference>
<proteinExistence type="predicted"/>
<gene>
    <name evidence="5" type="ORF">METZ01_LOCUS432166</name>
</gene>
<dbReference type="Gene3D" id="2.170.190.11">
    <property type="entry name" value="Molybdopterin biosynthesis moea protein, domain 3"/>
    <property type="match status" value="1"/>
</dbReference>
<feature type="domain" description="MoeA N-terminal and linker" evidence="4">
    <location>
        <begin position="8"/>
        <end position="174"/>
    </location>
</feature>
<dbReference type="PANTHER" id="PTHR10192:SF5">
    <property type="entry name" value="GEPHYRIN"/>
    <property type="match status" value="1"/>
</dbReference>
<dbReference type="Pfam" id="PF03453">
    <property type="entry name" value="MoeA_N"/>
    <property type="match status" value="1"/>
</dbReference>
<dbReference type="GO" id="GO:0061599">
    <property type="term" value="F:molybdopterin molybdotransferase activity"/>
    <property type="evidence" value="ECO:0007669"/>
    <property type="project" value="TreeGrafter"/>
</dbReference>
<evidence type="ECO:0000259" key="4">
    <source>
        <dbReference type="Pfam" id="PF03453"/>
    </source>
</evidence>
<name>A0A382Y7K8_9ZZZZ</name>
<dbReference type="EMBL" id="UINC01173619">
    <property type="protein sequence ID" value="SVD79312.1"/>
    <property type="molecule type" value="Genomic_DNA"/>
</dbReference>
<comment type="pathway">
    <text evidence="1">Cofactor biosynthesis; molybdopterin biosynthesis.</text>
</comment>
<dbReference type="GO" id="GO:0005829">
    <property type="term" value="C:cytosol"/>
    <property type="evidence" value="ECO:0007669"/>
    <property type="project" value="TreeGrafter"/>
</dbReference>
<feature type="domain" description="MoaB/Mog" evidence="3">
    <location>
        <begin position="188"/>
        <end position="252"/>
    </location>
</feature>
<dbReference type="CDD" id="cd00887">
    <property type="entry name" value="MoeA"/>
    <property type="match status" value="1"/>
</dbReference>
<dbReference type="InterPro" id="IPR038987">
    <property type="entry name" value="MoeA-like"/>
</dbReference>
<keyword evidence="2" id="KW-0501">Molybdenum cofactor biosynthesis</keyword>
<dbReference type="Pfam" id="PF00994">
    <property type="entry name" value="MoCF_biosynth"/>
    <property type="match status" value="1"/>
</dbReference>
<dbReference type="GO" id="GO:0006777">
    <property type="term" value="P:Mo-molybdopterin cofactor biosynthetic process"/>
    <property type="evidence" value="ECO:0007669"/>
    <property type="project" value="UniProtKB-KW"/>
</dbReference>
<reference evidence="5" key="1">
    <citation type="submission" date="2018-05" db="EMBL/GenBank/DDBJ databases">
        <authorList>
            <person name="Lanie J.A."/>
            <person name="Ng W.-L."/>
            <person name="Kazmierczak K.M."/>
            <person name="Andrzejewski T.M."/>
            <person name="Davidsen T.M."/>
            <person name="Wayne K.J."/>
            <person name="Tettelin H."/>
            <person name="Glass J.I."/>
            <person name="Rusch D."/>
            <person name="Podicherti R."/>
            <person name="Tsui H.-C.T."/>
            <person name="Winkler M.E."/>
        </authorList>
    </citation>
    <scope>NUCLEOTIDE SEQUENCE</scope>
</reference>
<evidence type="ECO:0000256" key="1">
    <source>
        <dbReference type="ARBA" id="ARBA00005046"/>
    </source>
</evidence>
<dbReference type="InterPro" id="IPR001453">
    <property type="entry name" value="MoaB/Mog_dom"/>
</dbReference>
<protein>
    <recommendedName>
        <fullName evidence="6">MoeA N-terminal and linker domain-containing protein</fullName>
    </recommendedName>
</protein>
<dbReference type="Gene3D" id="3.40.980.10">
    <property type="entry name" value="MoaB/Mog-like domain"/>
    <property type="match status" value="1"/>
</dbReference>
<dbReference type="SUPFAM" id="SSF63882">
    <property type="entry name" value="MoeA N-terminal region -like"/>
    <property type="match status" value="1"/>
</dbReference>
<dbReference type="InterPro" id="IPR005110">
    <property type="entry name" value="MoeA_linker/N"/>
</dbReference>
<evidence type="ECO:0000259" key="3">
    <source>
        <dbReference type="Pfam" id="PF00994"/>
    </source>
</evidence>
<dbReference type="FunFam" id="2.170.190.11:FF:000001">
    <property type="entry name" value="Molybdopterin molybdenumtransferase"/>
    <property type="match status" value="1"/>
</dbReference>
<evidence type="ECO:0000256" key="2">
    <source>
        <dbReference type="ARBA" id="ARBA00023150"/>
    </source>
</evidence>
<organism evidence="5">
    <name type="scientific">marine metagenome</name>
    <dbReference type="NCBI Taxonomy" id="408172"/>
    <lineage>
        <taxon>unclassified sequences</taxon>
        <taxon>metagenomes</taxon>
        <taxon>ecological metagenomes</taxon>
    </lineage>
</organism>
<accession>A0A382Y7K8</accession>
<dbReference type="AlphaFoldDB" id="A0A382Y7K8"/>
<dbReference type="PANTHER" id="PTHR10192">
    <property type="entry name" value="MOLYBDOPTERIN BIOSYNTHESIS PROTEIN"/>
    <property type="match status" value="1"/>
</dbReference>